<dbReference type="EMBL" id="ML995876">
    <property type="protein sequence ID" value="KAF2766180.1"/>
    <property type="molecule type" value="Genomic_DNA"/>
</dbReference>
<accession>A0A6G1L0G4</accession>
<feature type="compositionally biased region" description="Basic and acidic residues" evidence="1">
    <location>
        <begin position="162"/>
        <end position="172"/>
    </location>
</feature>
<evidence type="ECO:0000256" key="1">
    <source>
        <dbReference type="SAM" id="MobiDB-lite"/>
    </source>
</evidence>
<keyword evidence="3" id="KW-1185">Reference proteome</keyword>
<name>A0A6G1L0G4_9PEZI</name>
<feature type="region of interest" description="Disordered" evidence="1">
    <location>
        <begin position="146"/>
        <end position="198"/>
    </location>
</feature>
<evidence type="ECO:0000313" key="2">
    <source>
        <dbReference type="EMBL" id="KAF2766180.1"/>
    </source>
</evidence>
<feature type="compositionally biased region" description="Basic and acidic residues" evidence="1">
    <location>
        <begin position="188"/>
        <end position="198"/>
    </location>
</feature>
<proteinExistence type="predicted"/>
<feature type="region of interest" description="Disordered" evidence="1">
    <location>
        <begin position="1"/>
        <end position="23"/>
    </location>
</feature>
<dbReference type="Proteomes" id="UP000799436">
    <property type="component" value="Unassembled WGS sequence"/>
</dbReference>
<protein>
    <submittedName>
        <fullName evidence="2">Uncharacterized protein</fullName>
    </submittedName>
</protein>
<gene>
    <name evidence="2" type="ORF">EJ03DRAFT_354201</name>
</gene>
<evidence type="ECO:0000313" key="3">
    <source>
        <dbReference type="Proteomes" id="UP000799436"/>
    </source>
</evidence>
<feature type="region of interest" description="Disordered" evidence="1">
    <location>
        <begin position="63"/>
        <end position="84"/>
    </location>
</feature>
<dbReference type="AlphaFoldDB" id="A0A6G1L0G4"/>
<organism evidence="2 3">
    <name type="scientific">Teratosphaeria nubilosa</name>
    <dbReference type="NCBI Taxonomy" id="161662"/>
    <lineage>
        <taxon>Eukaryota</taxon>
        <taxon>Fungi</taxon>
        <taxon>Dikarya</taxon>
        <taxon>Ascomycota</taxon>
        <taxon>Pezizomycotina</taxon>
        <taxon>Dothideomycetes</taxon>
        <taxon>Dothideomycetidae</taxon>
        <taxon>Mycosphaerellales</taxon>
        <taxon>Teratosphaeriaceae</taxon>
        <taxon>Teratosphaeria</taxon>
    </lineage>
</organism>
<reference evidence="2" key="1">
    <citation type="journal article" date="2020" name="Stud. Mycol.">
        <title>101 Dothideomycetes genomes: a test case for predicting lifestyles and emergence of pathogens.</title>
        <authorList>
            <person name="Haridas S."/>
            <person name="Albert R."/>
            <person name="Binder M."/>
            <person name="Bloem J."/>
            <person name="Labutti K."/>
            <person name="Salamov A."/>
            <person name="Andreopoulos B."/>
            <person name="Baker S."/>
            <person name="Barry K."/>
            <person name="Bills G."/>
            <person name="Bluhm B."/>
            <person name="Cannon C."/>
            <person name="Castanera R."/>
            <person name="Culley D."/>
            <person name="Daum C."/>
            <person name="Ezra D."/>
            <person name="Gonzalez J."/>
            <person name="Henrissat B."/>
            <person name="Kuo A."/>
            <person name="Liang C."/>
            <person name="Lipzen A."/>
            <person name="Lutzoni F."/>
            <person name="Magnuson J."/>
            <person name="Mondo S."/>
            <person name="Nolan M."/>
            <person name="Ohm R."/>
            <person name="Pangilinan J."/>
            <person name="Park H.-J."/>
            <person name="Ramirez L."/>
            <person name="Alfaro M."/>
            <person name="Sun H."/>
            <person name="Tritt A."/>
            <person name="Yoshinaga Y."/>
            <person name="Zwiers L.-H."/>
            <person name="Turgeon B."/>
            <person name="Goodwin S."/>
            <person name="Spatafora J."/>
            <person name="Crous P."/>
            <person name="Grigoriev I."/>
        </authorList>
    </citation>
    <scope>NUCLEOTIDE SEQUENCE</scope>
    <source>
        <strain evidence="2">CBS 116005</strain>
    </source>
</reference>
<sequence>MEHLWELSKWRTNTSRPGTSRGAMLDREKREHLKKLTQNDKLAEIERAWGKSLQMYVPLRMRQLANNKPGDEDQTGASDPKRIMKESDFPEGMVSSFFKFAQDSEQDGEHAVDMARDVEAAHDEYMAMGFKEGIDGIEREEAIMAKRSSQKKTIMDAASPKCVEKKSAEKGRVPKPQTSRKKKGARFFWERKGKGTKR</sequence>